<dbReference type="AlphaFoldDB" id="A0A0N4VYL8"/>
<name>A0A0N4VYL8_HAEPC</name>
<proteinExistence type="predicted"/>
<dbReference type="WBParaSite" id="HPLM_0000238901-mRNA-1">
    <property type="protein sequence ID" value="HPLM_0000238901-mRNA-1"/>
    <property type="gene ID" value="HPLM_0000238901"/>
</dbReference>
<accession>A0A0N4VYL8</accession>
<sequence length="47" mass="5313">LLEPQGQSRDQTPNGYSPRAGSAHYHSIGPFVVWEVRIAKICEWALF</sequence>
<evidence type="ECO:0000256" key="1">
    <source>
        <dbReference type="SAM" id="MobiDB-lite"/>
    </source>
</evidence>
<evidence type="ECO:0000313" key="2">
    <source>
        <dbReference type="WBParaSite" id="HPLM_0000238901-mRNA-1"/>
    </source>
</evidence>
<feature type="compositionally biased region" description="Polar residues" evidence="1">
    <location>
        <begin position="1"/>
        <end position="15"/>
    </location>
</feature>
<feature type="region of interest" description="Disordered" evidence="1">
    <location>
        <begin position="1"/>
        <end position="23"/>
    </location>
</feature>
<reference evidence="2" key="1">
    <citation type="submission" date="2017-02" db="UniProtKB">
        <authorList>
            <consortium name="WormBaseParasite"/>
        </authorList>
    </citation>
    <scope>IDENTIFICATION</scope>
</reference>
<protein>
    <submittedName>
        <fullName evidence="2">Gypsy retrotransposon integrase 1</fullName>
    </submittedName>
</protein>
<organism evidence="2">
    <name type="scientific">Haemonchus placei</name>
    <name type="common">Barber's pole worm</name>
    <dbReference type="NCBI Taxonomy" id="6290"/>
    <lineage>
        <taxon>Eukaryota</taxon>
        <taxon>Metazoa</taxon>
        <taxon>Ecdysozoa</taxon>
        <taxon>Nematoda</taxon>
        <taxon>Chromadorea</taxon>
        <taxon>Rhabditida</taxon>
        <taxon>Rhabditina</taxon>
        <taxon>Rhabditomorpha</taxon>
        <taxon>Strongyloidea</taxon>
        <taxon>Trichostrongylidae</taxon>
        <taxon>Haemonchus</taxon>
    </lineage>
</organism>